<comment type="caution">
    <text evidence="1">The sequence shown here is derived from an EMBL/GenBank/DDBJ whole genome shotgun (WGS) entry which is preliminary data.</text>
</comment>
<gene>
    <name evidence="1" type="ORF">EJ04DRAFT_589378</name>
</gene>
<keyword evidence="2" id="KW-1185">Reference proteome</keyword>
<evidence type="ECO:0000313" key="2">
    <source>
        <dbReference type="Proteomes" id="UP000799444"/>
    </source>
</evidence>
<name>A0A9P4QMI6_9PLEO</name>
<reference evidence="1" key="1">
    <citation type="journal article" date="2020" name="Stud. Mycol.">
        <title>101 Dothideomycetes genomes: a test case for predicting lifestyles and emergence of pathogens.</title>
        <authorList>
            <person name="Haridas S."/>
            <person name="Albert R."/>
            <person name="Binder M."/>
            <person name="Bloem J."/>
            <person name="Labutti K."/>
            <person name="Salamov A."/>
            <person name="Andreopoulos B."/>
            <person name="Baker S."/>
            <person name="Barry K."/>
            <person name="Bills G."/>
            <person name="Bluhm B."/>
            <person name="Cannon C."/>
            <person name="Castanera R."/>
            <person name="Culley D."/>
            <person name="Daum C."/>
            <person name="Ezra D."/>
            <person name="Gonzalez J."/>
            <person name="Henrissat B."/>
            <person name="Kuo A."/>
            <person name="Liang C."/>
            <person name="Lipzen A."/>
            <person name="Lutzoni F."/>
            <person name="Magnuson J."/>
            <person name="Mondo S."/>
            <person name="Nolan M."/>
            <person name="Ohm R."/>
            <person name="Pangilinan J."/>
            <person name="Park H.-J."/>
            <person name="Ramirez L."/>
            <person name="Alfaro M."/>
            <person name="Sun H."/>
            <person name="Tritt A."/>
            <person name="Yoshinaga Y."/>
            <person name="Zwiers L.-H."/>
            <person name="Turgeon B."/>
            <person name="Goodwin S."/>
            <person name="Spatafora J."/>
            <person name="Crous P."/>
            <person name="Grigoriev I."/>
        </authorList>
    </citation>
    <scope>NUCLEOTIDE SEQUENCE</scope>
    <source>
        <strain evidence="1">CBS 125425</strain>
    </source>
</reference>
<dbReference type="Proteomes" id="UP000799444">
    <property type="component" value="Unassembled WGS sequence"/>
</dbReference>
<accession>A0A9P4QMI6</accession>
<proteinExistence type="predicted"/>
<evidence type="ECO:0000313" key="1">
    <source>
        <dbReference type="EMBL" id="KAF2729249.1"/>
    </source>
</evidence>
<organism evidence="1 2">
    <name type="scientific">Polyplosphaeria fusca</name>
    <dbReference type="NCBI Taxonomy" id="682080"/>
    <lineage>
        <taxon>Eukaryota</taxon>
        <taxon>Fungi</taxon>
        <taxon>Dikarya</taxon>
        <taxon>Ascomycota</taxon>
        <taxon>Pezizomycotina</taxon>
        <taxon>Dothideomycetes</taxon>
        <taxon>Pleosporomycetidae</taxon>
        <taxon>Pleosporales</taxon>
        <taxon>Tetraplosphaeriaceae</taxon>
        <taxon>Polyplosphaeria</taxon>
    </lineage>
</organism>
<dbReference type="EMBL" id="ML996251">
    <property type="protein sequence ID" value="KAF2729249.1"/>
    <property type="molecule type" value="Genomic_DNA"/>
</dbReference>
<sequence>MSSRMEIDFSSGGILFLEFRVLFFVEMEHLAPGLSLWKNIFPEDFAKHQRYTALRPPMHTLCTLVNYWQNDLSQQQSDSQEIVYAHTMAIQSMREIKQLKEDTIRRHKHEFKDLSPLKDSEELAKKIKPSLSVHGDDRVWDVVVEARKVLDQAENCVGSPELESAMKSTQDYLSSQPKFTVPGSHLELEEGLREHANWLVAAIGVLKSIKPEALGGIDEARQFVLDKTRFLIYCDMRLYIDYANNRDGKPGTTAFCANNRVVNAHHIKAQESSAASCIEAFWSRRLWKLQEELKGLIKSNILPRLDGETG</sequence>
<dbReference type="AlphaFoldDB" id="A0A9P4QMI6"/>
<protein>
    <submittedName>
        <fullName evidence="1">Uncharacterized protein</fullName>
    </submittedName>
</protein>